<proteinExistence type="predicted"/>
<evidence type="ECO:0000256" key="1">
    <source>
        <dbReference type="SAM" id="MobiDB-lite"/>
    </source>
</evidence>
<name>A0ABQ5DU72_9ASTR</name>
<reference evidence="2" key="1">
    <citation type="journal article" date="2022" name="Int. J. Mol. Sci.">
        <title>Draft Genome of Tanacetum Coccineum: Genomic Comparison of Closely Related Tanacetum-Family Plants.</title>
        <authorList>
            <person name="Yamashiro T."/>
            <person name="Shiraishi A."/>
            <person name="Nakayama K."/>
            <person name="Satake H."/>
        </authorList>
    </citation>
    <scope>NUCLEOTIDE SEQUENCE</scope>
</reference>
<evidence type="ECO:0000313" key="3">
    <source>
        <dbReference type="Proteomes" id="UP001151760"/>
    </source>
</evidence>
<protein>
    <recommendedName>
        <fullName evidence="4">Reverse transcriptase domain-containing protein</fullName>
    </recommendedName>
</protein>
<dbReference type="PANTHER" id="PTHR24559">
    <property type="entry name" value="TRANSPOSON TY3-I GAG-POL POLYPROTEIN"/>
    <property type="match status" value="1"/>
</dbReference>
<dbReference type="Gene3D" id="3.10.10.10">
    <property type="entry name" value="HIV Type 1 Reverse Transcriptase, subunit A, domain 1"/>
    <property type="match status" value="1"/>
</dbReference>
<gene>
    <name evidence="2" type="ORF">Tco_0951139</name>
</gene>
<comment type="caution">
    <text evidence="2">The sequence shown here is derived from an EMBL/GenBank/DDBJ whole genome shotgun (WGS) entry which is preliminary data.</text>
</comment>
<dbReference type="InterPro" id="IPR043502">
    <property type="entry name" value="DNA/RNA_pol_sf"/>
</dbReference>
<organism evidence="2 3">
    <name type="scientific">Tanacetum coccineum</name>
    <dbReference type="NCBI Taxonomy" id="301880"/>
    <lineage>
        <taxon>Eukaryota</taxon>
        <taxon>Viridiplantae</taxon>
        <taxon>Streptophyta</taxon>
        <taxon>Embryophyta</taxon>
        <taxon>Tracheophyta</taxon>
        <taxon>Spermatophyta</taxon>
        <taxon>Magnoliopsida</taxon>
        <taxon>eudicotyledons</taxon>
        <taxon>Gunneridae</taxon>
        <taxon>Pentapetalae</taxon>
        <taxon>asterids</taxon>
        <taxon>campanulids</taxon>
        <taxon>Asterales</taxon>
        <taxon>Asteraceae</taxon>
        <taxon>Asteroideae</taxon>
        <taxon>Anthemideae</taxon>
        <taxon>Anthemidinae</taxon>
        <taxon>Tanacetum</taxon>
    </lineage>
</organism>
<keyword evidence="3" id="KW-1185">Reference proteome</keyword>
<dbReference type="EMBL" id="BQNB010015643">
    <property type="protein sequence ID" value="GJT42424.1"/>
    <property type="molecule type" value="Genomic_DNA"/>
</dbReference>
<dbReference type="PANTHER" id="PTHR24559:SF427">
    <property type="entry name" value="RNA-DIRECTED DNA POLYMERASE"/>
    <property type="match status" value="1"/>
</dbReference>
<feature type="compositionally biased region" description="Low complexity" evidence="1">
    <location>
        <begin position="352"/>
        <end position="371"/>
    </location>
</feature>
<evidence type="ECO:0008006" key="4">
    <source>
        <dbReference type="Google" id="ProtNLM"/>
    </source>
</evidence>
<reference evidence="2" key="2">
    <citation type="submission" date="2022-01" db="EMBL/GenBank/DDBJ databases">
        <authorList>
            <person name="Yamashiro T."/>
            <person name="Shiraishi A."/>
            <person name="Satake H."/>
            <person name="Nakayama K."/>
        </authorList>
    </citation>
    <scope>NUCLEOTIDE SEQUENCE</scope>
</reference>
<dbReference type="InterPro" id="IPR043128">
    <property type="entry name" value="Rev_trsase/Diguanyl_cyclase"/>
</dbReference>
<dbReference type="SUPFAM" id="SSF56672">
    <property type="entry name" value="DNA/RNA polymerases"/>
    <property type="match status" value="1"/>
</dbReference>
<evidence type="ECO:0000313" key="2">
    <source>
        <dbReference type="EMBL" id="GJT42424.1"/>
    </source>
</evidence>
<dbReference type="InterPro" id="IPR053134">
    <property type="entry name" value="RNA-dir_DNA_polymerase"/>
</dbReference>
<accession>A0ABQ5DU72</accession>
<dbReference type="Proteomes" id="UP001151760">
    <property type="component" value="Unassembled WGS sequence"/>
</dbReference>
<sequence length="548" mass="62852">MTPHQYPRLHALEIHKECRINDSIKAAPFEALYGQKCRSHVCWAEAGDSQLTGPKIIHETTEKITQIKNRIQAARYVRRVTPILELPQQLSKVHSIFHVSNLKKCLSDESLVIPLDEIQIDDKLHFVEVPVEIMELEVKRLKQSRIPIVKVRWNSRRGLEFTWEREDQFHIKGVLLQWLKQKQAELGMATHQWFQYQGPAQPARHALTQKSYNANLWTFQSTEESVRPHFDEVAHGHPWASTKENDDDNLARGSTISATRFDVFYDVPRRRQKGKESMMIFPRTIKTNNSRIGGRTQARPMLQAMVTGSHTKGLSLYVPSVIAIMKQVLVHLGAVTAIGLASAKELKNTPANNNNKNQQQQTINNNNNNNNNNRRAIVLLLSVGGLSHFKRNCPETEQQCRGLVGSFPQPRQVEYQIDLVPGAAPVARAPYRLAPSEMKELSEQLKELSDKGFIRPSSSPWGALNKQEHEEHLKIILELLKKEELYAKFSKCEFWIPKVQFLGHVIEIKVIQVDPAKIESVKNWASPKTTYEIRQVFSHTGYDYDDFH</sequence>
<dbReference type="Gene3D" id="3.30.70.270">
    <property type="match status" value="1"/>
</dbReference>
<feature type="region of interest" description="Disordered" evidence="1">
    <location>
        <begin position="349"/>
        <end position="371"/>
    </location>
</feature>